<dbReference type="PANTHER" id="PTHR11709">
    <property type="entry name" value="MULTI-COPPER OXIDASE"/>
    <property type="match status" value="1"/>
</dbReference>
<keyword evidence="5" id="KW-0560">Oxidoreductase</keyword>
<feature type="domain" description="Plastocyanin-like" evidence="11">
    <location>
        <begin position="38"/>
        <end position="152"/>
    </location>
</feature>
<evidence type="ECO:0000256" key="4">
    <source>
        <dbReference type="ARBA" id="ARBA00022737"/>
    </source>
</evidence>
<feature type="chain" id="PRO_5040489739" evidence="8">
    <location>
        <begin position="29"/>
        <end position="606"/>
    </location>
</feature>
<dbReference type="CDD" id="cd13876">
    <property type="entry name" value="CuRO_2_Abr2_like"/>
    <property type="match status" value="1"/>
</dbReference>
<feature type="domain" description="Plastocyanin-like" evidence="9">
    <location>
        <begin position="181"/>
        <end position="363"/>
    </location>
</feature>
<evidence type="ECO:0000259" key="11">
    <source>
        <dbReference type="Pfam" id="PF07732"/>
    </source>
</evidence>
<dbReference type="SUPFAM" id="SSF49503">
    <property type="entry name" value="Cupredoxins"/>
    <property type="match status" value="3"/>
</dbReference>
<dbReference type="InterPro" id="IPR045087">
    <property type="entry name" value="Cu-oxidase_fam"/>
</dbReference>
<gene>
    <name evidence="12" type="ORF">BKA67DRAFT_566043</name>
</gene>
<evidence type="ECO:0000259" key="9">
    <source>
        <dbReference type="Pfam" id="PF00394"/>
    </source>
</evidence>
<dbReference type="InterPro" id="IPR011707">
    <property type="entry name" value="Cu-oxidase-like_N"/>
</dbReference>
<reference evidence="12" key="1">
    <citation type="journal article" date="2021" name="Nat. Commun.">
        <title>Genetic determinants of endophytism in the Arabidopsis root mycobiome.</title>
        <authorList>
            <person name="Mesny F."/>
            <person name="Miyauchi S."/>
            <person name="Thiergart T."/>
            <person name="Pickel B."/>
            <person name="Atanasova L."/>
            <person name="Karlsson M."/>
            <person name="Huettel B."/>
            <person name="Barry K.W."/>
            <person name="Haridas S."/>
            <person name="Chen C."/>
            <person name="Bauer D."/>
            <person name="Andreopoulos W."/>
            <person name="Pangilinan J."/>
            <person name="LaButti K."/>
            <person name="Riley R."/>
            <person name="Lipzen A."/>
            <person name="Clum A."/>
            <person name="Drula E."/>
            <person name="Henrissat B."/>
            <person name="Kohler A."/>
            <person name="Grigoriev I.V."/>
            <person name="Martin F.M."/>
            <person name="Hacquard S."/>
        </authorList>
    </citation>
    <scope>NUCLEOTIDE SEQUENCE</scope>
    <source>
        <strain evidence="12">MPI-SDFR-AT-0073</strain>
    </source>
</reference>
<evidence type="ECO:0000256" key="5">
    <source>
        <dbReference type="ARBA" id="ARBA00023002"/>
    </source>
</evidence>
<accession>A0A9P8UM03</accession>
<evidence type="ECO:0000256" key="8">
    <source>
        <dbReference type="SAM" id="SignalP"/>
    </source>
</evidence>
<dbReference type="PROSITE" id="PS00079">
    <property type="entry name" value="MULTICOPPER_OXIDASE1"/>
    <property type="match status" value="2"/>
</dbReference>
<protein>
    <submittedName>
        <fullName evidence="12">Multicopper oxidase-domain-containing protein</fullName>
    </submittedName>
</protein>
<dbReference type="EMBL" id="JAGPXC010000004">
    <property type="protein sequence ID" value="KAH6654702.1"/>
    <property type="molecule type" value="Genomic_DNA"/>
</dbReference>
<dbReference type="Pfam" id="PF00394">
    <property type="entry name" value="Cu-oxidase"/>
    <property type="match status" value="1"/>
</dbReference>
<evidence type="ECO:0000259" key="10">
    <source>
        <dbReference type="Pfam" id="PF07731"/>
    </source>
</evidence>
<dbReference type="PANTHER" id="PTHR11709:SF488">
    <property type="entry name" value="LACCASE-RELATED"/>
    <property type="match status" value="1"/>
</dbReference>
<dbReference type="GO" id="GO:0016491">
    <property type="term" value="F:oxidoreductase activity"/>
    <property type="evidence" value="ECO:0007669"/>
    <property type="project" value="UniProtKB-KW"/>
</dbReference>
<dbReference type="CDD" id="cd13850">
    <property type="entry name" value="CuRO_1_Abr2_like"/>
    <property type="match status" value="1"/>
</dbReference>
<feature type="signal peptide" evidence="8">
    <location>
        <begin position="1"/>
        <end position="28"/>
    </location>
</feature>
<dbReference type="Pfam" id="PF07732">
    <property type="entry name" value="Cu-oxidase_3"/>
    <property type="match status" value="1"/>
</dbReference>
<feature type="domain" description="Plastocyanin-like" evidence="10">
    <location>
        <begin position="464"/>
        <end position="586"/>
    </location>
</feature>
<name>A0A9P8UM03_9PEZI</name>
<keyword evidence="6" id="KW-0186">Copper</keyword>
<comment type="caution">
    <text evidence="12">The sequence shown here is derived from an EMBL/GenBank/DDBJ whole genome shotgun (WGS) entry which is preliminary data.</text>
</comment>
<keyword evidence="3 8" id="KW-0732">Signal</keyword>
<proteinExistence type="inferred from homology"/>
<evidence type="ECO:0000256" key="3">
    <source>
        <dbReference type="ARBA" id="ARBA00022729"/>
    </source>
</evidence>
<evidence type="ECO:0000256" key="6">
    <source>
        <dbReference type="ARBA" id="ARBA00023008"/>
    </source>
</evidence>
<keyword evidence="13" id="KW-1185">Reference proteome</keyword>
<dbReference type="FunFam" id="2.60.40.420:FF:000036">
    <property type="entry name" value="L-ascorbate oxidase"/>
    <property type="match status" value="1"/>
</dbReference>
<evidence type="ECO:0000256" key="7">
    <source>
        <dbReference type="ARBA" id="ARBA00023180"/>
    </source>
</evidence>
<dbReference type="OrthoDB" id="2121828at2759"/>
<dbReference type="InterPro" id="IPR033138">
    <property type="entry name" value="Cu_oxidase_CS"/>
</dbReference>
<dbReference type="CDD" id="cd13898">
    <property type="entry name" value="CuRO_3_Abr2_like"/>
    <property type="match status" value="1"/>
</dbReference>
<dbReference type="InterPro" id="IPR002355">
    <property type="entry name" value="Cu_oxidase_Cu_BS"/>
</dbReference>
<comment type="similarity">
    <text evidence="1">Belongs to the multicopper oxidase family.</text>
</comment>
<dbReference type="Proteomes" id="UP000758603">
    <property type="component" value="Unassembled WGS sequence"/>
</dbReference>
<dbReference type="InterPro" id="IPR008972">
    <property type="entry name" value="Cupredoxin"/>
</dbReference>
<keyword evidence="4" id="KW-0677">Repeat</keyword>
<dbReference type="InterPro" id="IPR001117">
    <property type="entry name" value="Cu-oxidase_2nd"/>
</dbReference>
<evidence type="ECO:0000313" key="13">
    <source>
        <dbReference type="Proteomes" id="UP000758603"/>
    </source>
</evidence>
<dbReference type="Gene3D" id="2.60.40.420">
    <property type="entry name" value="Cupredoxins - blue copper proteins"/>
    <property type="match status" value="3"/>
</dbReference>
<sequence length="606" mass="67372">MIVPMAPKSMQLLSAVLLACLCLSGAQAHHTVKKTLTVTYKKGAPDGIQRDVIYINGQFPGPDLVFDEGDDVEITVKNNMPFNTTMHWHGLLMQGTPWSDGVPGLTQKPIEPGEDFIYRFKAEPAGTYWYHSHSRATLLDGMYGPLWIRPKSDAATPYKLISSDKKELIAIEKAARDPELLTVSDWSNFTSWEYMNGMVASGLDIFCVDSILLNGKGESYCPGQPFLQSEVMSYMQWALGEPVNDKGCFPFVYSTEGPFLPGKPEAIPDHMWKDCIPAKGENATISVDAKDGWASLNIVMASTMKAVVFSIDEHDLWLYEVDGHFVQPAKYQWIVLLPAKRYNVLVKLDKTPGDYTIRIPDQGFSQIISGFATLSYKHGKSLGPTTPWITYGGLNASTEGVGFAYSDTLPPYPPIKPAAKSDVAHVFYLYRWDQAYTWTLGGSAVMPVDAWAYKPLLYNPLSEAANDTTLVVQTKFGQWVDLIIQVGSKAGEEQEINHVIHKHASKAWQVGAGSGVWNFTSVDQAVQLHPELFNFENPPYMDVFLTSFEGPSWIIMRYQVDNPGPWLIHCHSEIHVAGGMAMVIMDGVDKWPKIPNGYGPDQKGHF</sequence>
<dbReference type="AlphaFoldDB" id="A0A9P8UM03"/>
<evidence type="ECO:0000256" key="2">
    <source>
        <dbReference type="ARBA" id="ARBA00022723"/>
    </source>
</evidence>
<dbReference type="InterPro" id="IPR011706">
    <property type="entry name" value="Cu-oxidase_C"/>
</dbReference>
<dbReference type="GeneID" id="70131740"/>
<evidence type="ECO:0000256" key="1">
    <source>
        <dbReference type="ARBA" id="ARBA00010609"/>
    </source>
</evidence>
<keyword evidence="7" id="KW-0325">Glycoprotein</keyword>
<evidence type="ECO:0000313" key="12">
    <source>
        <dbReference type="EMBL" id="KAH6654702.1"/>
    </source>
</evidence>
<keyword evidence="2" id="KW-0479">Metal-binding</keyword>
<dbReference type="PROSITE" id="PS00080">
    <property type="entry name" value="MULTICOPPER_OXIDASE2"/>
    <property type="match status" value="1"/>
</dbReference>
<dbReference type="Pfam" id="PF07731">
    <property type="entry name" value="Cu-oxidase_2"/>
    <property type="match status" value="1"/>
</dbReference>
<dbReference type="GO" id="GO:0005507">
    <property type="term" value="F:copper ion binding"/>
    <property type="evidence" value="ECO:0007669"/>
    <property type="project" value="InterPro"/>
</dbReference>
<organism evidence="12 13">
    <name type="scientific">Truncatella angustata</name>
    <dbReference type="NCBI Taxonomy" id="152316"/>
    <lineage>
        <taxon>Eukaryota</taxon>
        <taxon>Fungi</taxon>
        <taxon>Dikarya</taxon>
        <taxon>Ascomycota</taxon>
        <taxon>Pezizomycotina</taxon>
        <taxon>Sordariomycetes</taxon>
        <taxon>Xylariomycetidae</taxon>
        <taxon>Amphisphaeriales</taxon>
        <taxon>Sporocadaceae</taxon>
        <taxon>Truncatella</taxon>
    </lineage>
</organism>
<dbReference type="RefSeq" id="XP_045958972.1">
    <property type="nucleotide sequence ID" value="XM_046102848.1"/>
</dbReference>